<protein>
    <recommendedName>
        <fullName evidence="1">Stress-response A/B barrel domain-containing protein</fullName>
    </recommendedName>
</protein>
<gene>
    <name evidence="2" type="ORF">BJY26_001189</name>
</gene>
<comment type="caution">
    <text evidence="2">The sequence shown here is derived from an EMBL/GenBank/DDBJ whole genome shotgun (WGS) entry which is preliminary data.</text>
</comment>
<dbReference type="AlphaFoldDB" id="A0A7Z0AC12"/>
<dbReference type="InterPro" id="IPR011008">
    <property type="entry name" value="Dimeric_a/b-barrel"/>
</dbReference>
<proteinExistence type="predicted"/>
<name>A0A7Z0AC12_9MICO</name>
<reference evidence="2 3" key="1">
    <citation type="submission" date="2020-07" db="EMBL/GenBank/DDBJ databases">
        <title>Sequencing the genomes of 1000 actinobacteria strains.</title>
        <authorList>
            <person name="Klenk H.-P."/>
        </authorList>
    </citation>
    <scope>NUCLEOTIDE SEQUENCE [LARGE SCALE GENOMIC DNA]</scope>
    <source>
        <strain evidence="2 3">DSM 26341</strain>
    </source>
</reference>
<sequence length="125" mass="14153">MKKDVTPEQREEALDSLRNQGASIDAVKSYVVGPDFGGDFEFGAVFAIEDLEGYWEYLMAPSHAHTDRIGLPLLEKFHSFDITDDPDPEIEKKIADLHRRRYAQNAELTQLVRDLPLYEGSASPE</sequence>
<evidence type="ECO:0000313" key="2">
    <source>
        <dbReference type="EMBL" id="NYI66883.1"/>
    </source>
</evidence>
<dbReference type="Pfam" id="PF07876">
    <property type="entry name" value="Dabb"/>
    <property type="match status" value="1"/>
</dbReference>
<dbReference type="SUPFAM" id="SSF54909">
    <property type="entry name" value="Dimeric alpha+beta barrel"/>
    <property type="match status" value="1"/>
</dbReference>
<dbReference type="PROSITE" id="PS51502">
    <property type="entry name" value="S_R_A_B_BARREL"/>
    <property type="match status" value="1"/>
</dbReference>
<evidence type="ECO:0000259" key="1">
    <source>
        <dbReference type="PROSITE" id="PS51502"/>
    </source>
</evidence>
<keyword evidence="3" id="KW-1185">Reference proteome</keyword>
<organism evidence="2 3">
    <name type="scientific">Spelaeicoccus albus</name>
    <dbReference type="NCBI Taxonomy" id="1280376"/>
    <lineage>
        <taxon>Bacteria</taxon>
        <taxon>Bacillati</taxon>
        <taxon>Actinomycetota</taxon>
        <taxon>Actinomycetes</taxon>
        <taxon>Micrococcales</taxon>
        <taxon>Brevibacteriaceae</taxon>
        <taxon>Spelaeicoccus</taxon>
    </lineage>
</organism>
<dbReference type="InterPro" id="IPR013097">
    <property type="entry name" value="Dabb"/>
</dbReference>
<dbReference type="Gene3D" id="3.30.70.100">
    <property type="match status" value="1"/>
</dbReference>
<dbReference type="EMBL" id="JACBZP010000001">
    <property type="protein sequence ID" value="NYI66883.1"/>
    <property type="molecule type" value="Genomic_DNA"/>
</dbReference>
<dbReference type="Proteomes" id="UP000539111">
    <property type="component" value="Unassembled WGS sequence"/>
</dbReference>
<feature type="domain" description="Stress-response A/B barrel" evidence="1">
    <location>
        <begin position="1"/>
        <end position="82"/>
    </location>
</feature>
<evidence type="ECO:0000313" key="3">
    <source>
        <dbReference type="Proteomes" id="UP000539111"/>
    </source>
</evidence>
<dbReference type="SMART" id="SM00886">
    <property type="entry name" value="Dabb"/>
    <property type="match status" value="1"/>
</dbReference>
<accession>A0A7Z0AC12</accession>